<accession>A0A2P6PMC1</accession>
<dbReference type="EMBL" id="PDCK01000044">
    <property type="protein sequence ID" value="PRQ23078.1"/>
    <property type="molecule type" value="Genomic_DNA"/>
</dbReference>
<dbReference type="Gramene" id="PRQ23078">
    <property type="protein sequence ID" value="PRQ23078"/>
    <property type="gene ID" value="RchiOBHm_Chr6g0257291"/>
</dbReference>
<keyword evidence="2" id="KW-1185">Reference proteome</keyword>
<evidence type="ECO:0000313" key="1">
    <source>
        <dbReference type="EMBL" id="PRQ23078.1"/>
    </source>
</evidence>
<dbReference type="EC" id="3.6.3.14" evidence="1"/>
<evidence type="ECO:0000313" key="2">
    <source>
        <dbReference type="Proteomes" id="UP000238479"/>
    </source>
</evidence>
<name>A0A2P6PMC1_ROSCH</name>
<gene>
    <name evidence="1" type="ORF">RchiOBHm_Chr6g0257291</name>
</gene>
<organism evidence="1 2">
    <name type="scientific">Rosa chinensis</name>
    <name type="common">China rose</name>
    <dbReference type="NCBI Taxonomy" id="74649"/>
    <lineage>
        <taxon>Eukaryota</taxon>
        <taxon>Viridiplantae</taxon>
        <taxon>Streptophyta</taxon>
        <taxon>Embryophyta</taxon>
        <taxon>Tracheophyta</taxon>
        <taxon>Spermatophyta</taxon>
        <taxon>Magnoliopsida</taxon>
        <taxon>eudicotyledons</taxon>
        <taxon>Gunneridae</taxon>
        <taxon>Pentapetalae</taxon>
        <taxon>rosids</taxon>
        <taxon>fabids</taxon>
        <taxon>Rosales</taxon>
        <taxon>Rosaceae</taxon>
        <taxon>Rosoideae</taxon>
        <taxon>Rosoideae incertae sedis</taxon>
        <taxon>Rosa</taxon>
    </lineage>
</organism>
<keyword evidence="1" id="KW-0378">Hydrolase</keyword>
<comment type="caution">
    <text evidence="1">The sequence shown here is derived from an EMBL/GenBank/DDBJ whole genome shotgun (WGS) entry which is preliminary data.</text>
</comment>
<protein>
    <submittedName>
        <fullName evidence="1">Putative H(+)-transporting two-sector ATPase</fullName>
        <ecNumber evidence="1">3.6.3.14</ecNumber>
    </submittedName>
</protein>
<dbReference type="GO" id="GO:0016787">
    <property type="term" value="F:hydrolase activity"/>
    <property type="evidence" value="ECO:0007669"/>
    <property type="project" value="UniProtKB-KW"/>
</dbReference>
<dbReference type="AlphaFoldDB" id="A0A2P6PMC1"/>
<dbReference type="Proteomes" id="UP000238479">
    <property type="component" value="Chromosome 6"/>
</dbReference>
<proteinExistence type="predicted"/>
<reference evidence="1 2" key="1">
    <citation type="journal article" date="2018" name="Nat. Genet.">
        <title>The Rosa genome provides new insights in the design of modern roses.</title>
        <authorList>
            <person name="Bendahmane M."/>
        </authorList>
    </citation>
    <scope>NUCLEOTIDE SEQUENCE [LARGE SCALE GENOMIC DNA]</scope>
    <source>
        <strain evidence="2">cv. Old Blush</strain>
    </source>
</reference>
<sequence length="47" mass="5815">MDDQNINYRIIEHRMGDLFYRLMSKNLRNLLKANKLLWQNLRSYTIT</sequence>